<dbReference type="PANTHER" id="PTHR22880:SF225">
    <property type="entry name" value="BROMODOMAIN-CONTAINING PROTEIN BET-1-RELATED"/>
    <property type="match status" value="1"/>
</dbReference>
<dbReference type="PROSITE" id="PS51525">
    <property type="entry name" value="NET"/>
    <property type="match status" value="1"/>
</dbReference>
<proteinExistence type="predicted"/>
<reference evidence="3" key="1">
    <citation type="submission" date="2022-10" db="EMBL/GenBank/DDBJ databases">
        <title>Genome assembly of Pristionchus species.</title>
        <authorList>
            <person name="Yoshida K."/>
            <person name="Sommer R.J."/>
        </authorList>
    </citation>
    <scope>NUCLEOTIDE SEQUENCE [LARGE SCALE GENOMIC DNA]</scope>
    <source>
        <strain evidence="3">RS5460</strain>
    </source>
</reference>
<keyword evidence="3" id="KW-1185">Reference proteome</keyword>
<dbReference type="AlphaFoldDB" id="A0AAN4ZKI4"/>
<accession>A0AAN4ZKI4</accession>
<protein>
    <recommendedName>
        <fullName evidence="1">NET domain-containing protein</fullName>
    </recommendedName>
</protein>
<comment type="caution">
    <text evidence="2">The sequence shown here is derived from an EMBL/GenBank/DDBJ whole genome shotgun (WGS) entry which is preliminary data.</text>
</comment>
<organism evidence="2 3">
    <name type="scientific">Pristionchus mayeri</name>
    <dbReference type="NCBI Taxonomy" id="1317129"/>
    <lineage>
        <taxon>Eukaryota</taxon>
        <taxon>Metazoa</taxon>
        <taxon>Ecdysozoa</taxon>
        <taxon>Nematoda</taxon>
        <taxon>Chromadorea</taxon>
        <taxon>Rhabditida</taxon>
        <taxon>Rhabditina</taxon>
        <taxon>Diplogasteromorpha</taxon>
        <taxon>Diplogasteroidea</taxon>
        <taxon>Neodiplogasteridae</taxon>
        <taxon>Pristionchus</taxon>
    </lineage>
</organism>
<evidence type="ECO:0000313" key="2">
    <source>
        <dbReference type="EMBL" id="GMR40063.1"/>
    </source>
</evidence>
<feature type="non-terminal residue" evidence="2">
    <location>
        <position position="101"/>
    </location>
</feature>
<dbReference type="InterPro" id="IPR050935">
    <property type="entry name" value="Bromo_chromatin_reader"/>
</dbReference>
<dbReference type="EMBL" id="BTRK01000003">
    <property type="protein sequence ID" value="GMR40063.1"/>
    <property type="molecule type" value="Genomic_DNA"/>
</dbReference>
<dbReference type="Proteomes" id="UP001328107">
    <property type="component" value="Unassembled WGS sequence"/>
</dbReference>
<evidence type="ECO:0000259" key="1">
    <source>
        <dbReference type="PROSITE" id="PS51525"/>
    </source>
</evidence>
<dbReference type="Pfam" id="PF17035">
    <property type="entry name" value="BET"/>
    <property type="match status" value="1"/>
</dbReference>
<dbReference type="GO" id="GO:0005634">
    <property type="term" value="C:nucleus"/>
    <property type="evidence" value="ECO:0007669"/>
    <property type="project" value="TreeGrafter"/>
</dbReference>
<dbReference type="InterPro" id="IPR027353">
    <property type="entry name" value="NET_dom"/>
</dbReference>
<dbReference type="Gene3D" id="1.20.1270.220">
    <property type="match status" value="1"/>
</dbReference>
<dbReference type="PANTHER" id="PTHR22880">
    <property type="entry name" value="FALZ-RELATED BROMODOMAIN-CONTAINING PROTEINS"/>
    <property type="match status" value="1"/>
</dbReference>
<gene>
    <name evidence="2" type="ORF">PMAYCL1PPCAC_10258</name>
</gene>
<sequence length="101" mass="11207">MMDGEPVVNDEANAVPMSYAEMRQLSLGVNQLSEEQVRKVLQIIEEHESIRFDPDGFEIDFETYKTTILRALEVFVADCPNNCTEAIPNAASPALPPGQLP</sequence>
<evidence type="ECO:0000313" key="3">
    <source>
        <dbReference type="Proteomes" id="UP001328107"/>
    </source>
</evidence>
<dbReference type="GO" id="GO:0000785">
    <property type="term" value="C:chromatin"/>
    <property type="evidence" value="ECO:0007669"/>
    <property type="project" value="TreeGrafter"/>
</dbReference>
<feature type="domain" description="NET" evidence="1">
    <location>
        <begin position="7"/>
        <end position="87"/>
    </location>
</feature>
<dbReference type="GO" id="GO:0006355">
    <property type="term" value="P:regulation of DNA-templated transcription"/>
    <property type="evidence" value="ECO:0007669"/>
    <property type="project" value="TreeGrafter"/>
</dbReference>
<dbReference type="GO" id="GO:0006338">
    <property type="term" value="P:chromatin remodeling"/>
    <property type="evidence" value="ECO:0007669"/>
    <property type="project" value="TreeGrafter"/>
</dbReference>
<dbReference type="InterPro" id="IPR038336">
    <property type="entry name" value="NET_sf"/>
</dbReference>
<name>A0AAN4ZKI4_9BILA</name>